<accession>A0A255DLG3</accession>
<dbReference type="InterPro" id="IPR050706">
    <property type="entry name" value="Cyclic-di-GMP_PDE-like"/>
</dbReference>
<dbReference type="SMART" id="SM00052">
    <property type="entry name" value="EAL"/>
    <property type="match status" value="1"/>
</dbReference>
<dbReference type="PANTHER" id="PTHR33121">
    <property type="entry name" value="CYCLIC DI-GMP PHOSPHODIESTERASE PDEF"/>
    <property type="match status" value="1"/>
</dbReference>
<keyword evidence="3" id="KW-1185">Reference proteome</keyword>
<dbReference type="PANTHER" id="PTHR33121:SF76">
    <property type="entry name" value="SIGNALING PROTEIN"/>
    <property type="match status" value="1"/>
</dbReference>
<organism evidence="2 3">
    <name type="scientific">Mycolicibacterium sphagni</name>
    <dbReference type="NCBI Taxonomy" id="1786"/>
    <lineage>
        <taxon>Bacteria</taxon>
        <taxon>Bacillati</taxon>
        <taxon>Actinomycetota</taxon>
        <taxon>Actinomycetes</taxon>
        <taxon>Mycobacteriales</taxon>
        <taxon>Mycobacteriaceae</taxon>
        <taxon>Mycolicibacterium</taxon>
    </lineage>
</organism>
<dbReference type="AlphaFoldDB" id="A0A255DLG3"/>
<dbReference type="EMBL" id="NOZR01000006">
    <property type="protein sequence ID" value="OYN80297.1"/>
    <property type="molecule type" value="Genomic_DNA"/>
</dbReference>
<dbReference type="Proteomes" id="UP000216063">
    <property type="component" value="Unassembled WGS sequence"/>
</dbReference>
<dbReference type="Gene3D" id="3.20.20.450">
    <property type="entry name" value="EAL domain"/>
    <property type="match status" value="1"/>
</dbReference>
<reference evidence="2 3" key="1">
    <citation type="submission" date="2017-07" db="EMBL/GenBank/DDBJ databases">
        <title>The new phylogeny of genus Mycobacterium.</title>
        <authorList>
            <person name="Tortoli E."/>
            <person name="Trovato A."/>
            <person name="Cirillo D.M."/>
        </authorList>
    </citation>
    <scope>NUCLEOTIDE SEQUENCE [LARGE SCALE GENOMIC DNA]</scope>
    <source>
        <strain evidence="2 3">ATCC 33027</strain>
    </source>
</reference>
<dbReference type="Pfam" id="PF10069">
    <property type="entry name" value="DICT"/>
    <property type="match status" value="1"/>
</dbReference>
<proteinExistence type="predicted"/>
<evidence type="ECO:0000259" key="1">
    <source>
        <dbReference type="PROSITE" id="PS50883"/>
    </source>
</evidence>
<evidence type="ECO:0000313" key="3">
    <source>
        <dbReference type="Proteomes" id="UP000216063"/>
    </source>
</evidence>
<name>A0A255DLG3_9MYCO</name>
<dbReference type="GO" id="GO:0071111">
    <property type="term" value="F:cyclic-guanylate-specific phosphodiesterase activity"/>
    <property type="evidence" value="ECO:0007669"/>
    <property type="project" value="InterPro"/>
</dbReference>
<sequence>MTDSIDEAITGRGLVAAFQQVVELPSEAVVGYEALARWPSLNNPAPIDVFSRAARTGQLEALDQVCIRAAVRGALHGDYTPGTLLLVNCEPATATVDPTIERDVRRAAAAFRLTFEITERGLLASPRALLRKVAALRSLGFAVALDDVGSDHDSVALLDVVAPDIVKLDMGLVQRQPDRMHARTVAAIVAHHERTGAVICAEGIETADHLEQALAYGATLGQGNWFGAPGQVTSTPEPFTWPARRTPSPSAAYPSTMESAIAGLPTRIVRKETVNALAQHIGGIAAAAPNAPIVLATLQSDEQWEPEAERLFSNVAERSPLVAVFGRNRARDLGPRVRSVALAHDDPLLRVSTILVLGTQSACGLVARERPSPAMHSVGAGKRKYDMVITFDHGRVTAAARPLLDRLL</sequence>
<dbReference type="PROSITE" id="PS50883">
    <property type="entry name" value="EAL"/>
    <property type="match status" value="1"/>
</dbReference>
<comment type="caution">
    <text evidence="2">The sequence shown here is derived from an EMBL/GenBank/DDBJ whole genome shotgun (WGS) entry which is preliminary data.</text>
</comment>
<dbReference type="CDD" id="cd01948">
    <property type="entry name" value="EAL"/>
    <property type="match status" value="1"/>
</dbReference>
<protein>
    <submittedName>
        <fullName evidence="2">Diguanylate phosphodiesterase</fullName>
    </submittedName>
</protein>
<dbReference type="InterPro" id="IPR019278">
    <property type="entry name" value="DICT_dom"/>
</dbReference>
<dbReference type="Pfam" id="PF00563">
    <property type="entry name" value="EAL"/>
    <property type="match status" value="1"/>
</dbReference>
<dbReference type="RefSeq" id="WP_094478656.1">
    <property type="nucleotide sequence ID" value="NZ_JACKSC010000376.1"/>
</dbReference>
<dbReference type="InterPro" id="IPR001633">
    <property type="entry name" value="EAL_dom"/>
</dbReference>
<feature type="domain" description="EAL" evidence="1">
    <location>
        <begin position="1"/>
        <end position="243"/>
    </location>
</feature>
<evidence type="ECO:0000313" key="2">
    <source>
        <dbReference type="EMBL" id="OYN80297.1"/>
    </source>
</evidence>
<dbReference type="OrthoDB" id="3278016at2"/>
<gene>
    <name evidence="2" type="ORF">CG716_09100</name>
</gene>
<dbReference type="InterPro" id="IPR035919">
    <property type="entry name" value="EAL_sf"/>
</dbReference>
<dbReference type="SUPFAM" id="SSF141868">
    <property type="entry name" value="EAL domain-like"/>
    <property type="match status" value="1"/>
</dbReference>